<evidence type="ECO:0000313" key="3">
    <source>
        <dbReference type="EMBL" id="CAB4575241.1"/>
    </source>
</evidence>
<dbReference type="GO" id="GO:0006313">
    <property type="term" value="P:DNA transposition"/>
    <property type="evidence" value="ECO:0007669"/>
    <property type="project" value="InterPro"/>
</dbReference>
<dbReference type="AlphaFoldDB" id="A0A6J6EFC5"/>
<dbReference type="GO" id="GO:0004803">
    <property type="term" value="F:transposase activity"/>
    <property type="evidence" value="ECO:0007669"/>
    <property type="project" value="InterPro"/>
</dbReference>
<dbReference type="GO" id="GO:0003677">
    <property type="term" value="F:DNA binding"/>
    <property type="evidence" value="ECO:0007669"/>
    <property type="project" value="InterPro"/>
</dbReference>
<proteinExistence type="predicted"/>
<dbReference type="PANTHER" id="PTHR33055">
    <property type="entry name" value="TRANSPOSASE FOR INSERTION SEQUENCE ELEMENT IS1111A"/>
    <property type="match status" value="1"/>
</dbReference>
<reference evidence="3" key="1">
    <citation type="submission" date="2020-05" db="EMBL/GenBank/DDBJ databases">
        <authorList>
            <person name="Chiriac C."/>
            <person name="Salcher M."/>
            <person name="Ghai R."/>
            <person name="Kavagutti S V."/>
        </authorList>
    </citation>
    <scope>NUCLEOTIDE SEQUENCE</scope>
</reference>
<dbReference type="EMBL" id="CAEZSR010000117">
    <property type="protein sequence ID" value="CAB4575241.1"/>
    <property type="molecule type" value="Genomic_DNA"/>
</dbReference>
<dbReference type="InterPro" id="IPR047650">
    <property type="entry name" value="Transpos_IS110"/>
</dbReference>
<dbReference type="InterPro" id="IPR002525">
    <property type="entry name" value="Transp_IS110-like_N"/>
</dbReference>
<evidence type="ECO:0000259" key="1">
    <source>
        <dbReference type="Pfam" id="PF01548"/>
    </source>
</evidence>
<sequence length="345" mass="37370">MGIVDSPRLVVGGVDTHLDTHVAAVVDHNGGVLGIETFPVNAAGYAALSSWMADFGALERVGIEGTGAYGIGLARHFGELDVPVVEIDRPNRQQRRRQGKSDQLDAVEAARGALSGRCSGVAKSSDGQIEALRALMVVKRSARANRIRTVVQLRYLMFTAPDELRQRFAGATPARMVKEAARLRPSGDPVMHATKTAAIALSRRVQALDAEIAAVDEQIEPIVKASGPRLLDIYGCGTDTAAILLVAAGDNADRIRSEAAWAMLCGVAPIPANSGKRDGRYRLNSGGNRQANHAHWRIVLTRLGQRDERTVAYMNRRLEEGLAKPEIIRCLKRYVARETFNALPR</sequence>
<dbReference type="Pfam" id="PF01548">
    <property type="entry name" value="DEDD_Tnp_IS110"/>
    <property type="match status" value="1"/>
</dbReference>
<feature type="domain" description="Transposase IS110-like N-terminal" evidence="1">
    <location>
        <begin position="13"/>
        <end position="156"/>
    </location>
</feature>
<evidence type="ECO:0000259" key="2">
    <source>
        <dbReference type="Pfam" id="PF02371"/>
    </source>
</evidence>
<dbReference type="Pfam" id="PF02371">
    <property type="entry name" value="Transposase_20"/>
    <property type="match status" value="1"/>
</dbReference>
<dbReference type="PANTHER" id="PTHR33055:SF16">
    <property type="entry name" value="TRANSPOSASE FOR INSERTION SEQUENCE ELEMENT IS1547"/>
    <property type="match status" value="1"/>
</dbReference>
<organism evidence="3">
    <name type="scientific">freshwater metagenome</name>
    <dbReference type="NCBI Taxonomy" id="449393"/>
    <lineage>
        <taxon>unclassified sequences</taxon>
        <taxon>metagenomes</taxon>
        <taxon>ecological metagenomes</taxon>
    </lineage>
</organism>
<accession>A0A6J6EFC5</accession>
<name>A0A6J6EFC5_9ZZZZ</name>
<protein>
    <submittedName>
        <fullName evidence="3">Unannotated protein</fullName>
    </submittedName>
</protein>
<dbReference type="InterPro" id="IPR003346">
    <property type="entry name" value="Transposase_20"/>
</dbReference>
<feature type="domain" description="Transposase IS116/IS110/IS902 C-terminal" evidence="2">
    <location>
        <begin position="229"/>
        <end position="312"/>
    </location>
</feature>
<gene>
    <name evidence="3" type="ORF">UFOPK1493_02661</name>
</gene>